<keyword evidence="2" id="KW-1185">Reference proteome</keyword>
<evidence type="ECO:0000313" key="1">
    <source>
        <dbReference type="EMBL" id="OAS14343.1"/>
    </source>
</evidence>
<comment type="caution">
    <text evidence="1">The sequence shown here is derived from an EMBL/GenBank/DDBJ whole genome shotgun (WGS) entry which is preliminary data.</text>
</comment>
<evidence type="ECO:0000313" key="2">
    <source>
        <dbReference type="Proteomes" id="UP000078454"/>
    </source>
</evidence>
<protein>
    <recommendedName>
        <fullName evidence="3">Butirosin biosynthesis protein H N-terminal domain-containing protein</fullName>
    </recommendedName>
</protein>
<evidence type="ECO:0008006" key="3">
    <source>
        <dbReference type="Google" id="ProtNLM"/>
    </source>
</evidence>
<dbReference type="AlphaFoldDB" id="A0A197ZZZ8"/>
<dbReference type="RefSeq" id="WP_068669871.1">
    <property type="nucleotide sequence ID" value="NZ_LYPB01000090.1"/>
</dbReference>
<dbReference type="OrthoDB" id="2991689at2"/>
<proteinExistence type="predicted"/>
<sequence>MPENAIHSNFLKGDTVVGRVNNCVERAVYLAAKQNYTGDHAHLTKLFVGDLTYKLTTDHQGEHIRMYSDELNFSDVIAINHVFINKGDSVKALSEIENYLSNGKYVLLRTITSRLPFFKRYNKHYQVKESDYTRPGHVILLIWHDKDHIYYVDSPNDLHAENYIPFPENHEVGMINKKDVMDALHLLASLFTIDVNKENLHDFITHSHSDYVTRMIQESVRKYRSSDVEKTNTGYTYTNKEACLFLSALTQEQPILLNDEFKRIEQNKILIGLNLVQQRRQILSEYLISDFPFESKNNVLADLETSIEAIESTKMFMMHNMLKGHWAFDSIYTGLLENIIRAEDNLYDALASNYT</sequence>
<accession>A0A197ZZZ8</accession>
<organism evidence="1 2">
    <name type="scientific">Paenibacillus oryzisoli</name>
    <dbReference type="NCBI Taxonomy" id="1850517"/>
    <lineage>
        <taxon>Bacteria</taxon>
        <taxon>Bacillati</taxon>
        <taxon>Bacillota</taxon>
        <taxon>Bacilli</taxon>
        <taxon>Bacillales</taxon>
        <taxon>Paenibacillaceae</taxon>
        <taxon>Paenibacillus</taxon>
    </lineage>
</organism>
<gene>
    <name evidence="1" type="ORF">A8708_13175</name>
</gene>
<dbReference type="EMBL" id="LYPB01000090">
    <property type="protein sequence ID" value="OAS14343.1"/>
    <property type="molecule type" value="Genomic_DNA"/>
</dbReference>
<dbReference type="STRING" id="1850517.A8708_13175"/>
<name>A0A197ZZZ8_9BACL</name>
<reference evidence="1 2" key="1">
    <citation type="submission" date="2016-05" db="EMBL/GenBank/DDBJ databases">
        <title>Paenibacillus sp. 1ZS3-15 nov., isolated from the rhizosphere soil.</title>
        <authorList>
            <person name="Zhang X.X."/>
            <person name="Zhang J."/>
        </authorList>
    </citation>
    <scope>NUCLEOTIDE SEQUENCE [LARGE SCALE GENOMIC DNA]</scope>
    <source>
        <strain evidence="1 2">1ZS3-15</strain>
    </source>
</reference>
<dbReference type="Proteomes" id="UP000078454">
    <property type="component" value="Unassembled WGS sequence"/>
</dbReference>